<evidence type="ECO:0000313" key="1">
    <source>
        <dbReference type="EMBL" id="CAG8843174.1"/>
    </source>
</evidence>
<dbReference type="EMBL" id="CAJVQC010137248">
    <property type="protein sequence ID" value="CAG8843174.1"/>
    <property type="molecule type" value="Genomic_DNA"/>
</dbReference>
<feature type="non-terminal residue" evidence="1">
    <location>
        <position position="56"/>
    </location>
</feature>
<dbReference type="Proteomes" id="UP000789920">
    <property type="component" value="Unassembled WGS sequence"/>
</dbReference>
<sequence length="56" mass="6322">MDSDPNGNIHTKICSECGRKKISYGWCESCDIKHSKRTSGNRIDFDMISDISTNIL</sequence>
<gene>
    <name evidence="1" type="ORF">RPERSI_LOCUS32639</name>
</gene>
<keyword evidence="2" id="KW-1185">Reference proteome</keyword>
<accession>A0ACA9SMH3</accession>
<comment type="caution">
    <text evidence="1">The sequence shown here is derived from an EMBL/GenBank/DDBJ whole genome shotgun (WGS) entry which is preliminary data.</text>
</comment>
<reference evidence="1" key="1">
    <citation type="submission" date="2021-06" db="EMBL/GenBank/DDBJ databases">
        <authorList>
            <person name="Kallberg Y."/>
            <person name="Tangrot J."/>
            <person name="Rosling A."/>
        </authorList>
    </citation>
    <scope>NUCLEOTIDE SEQUENCE</scope>
    <source>
        <strain evidence="1">MA461A</strain>
    </source>
</reference>
<evidence type="ECO:0000313" key="2">
    <source>
        <dbReference type="Proteomes" id="UP000789920"/>
    </source>
</evidence>
<organism evidence="1 2">
    <name type="scientific">Racocetra persica</name>
    <dbReference type="NCBI Taxonomy" id="160502"/>
    <lineage>
        <taxon>Eukaryota</taxon>
        <taxon>Fungi</taxon>
        <taxon>Fungi incertae sedis</taxon>
        <taxon>Mucoromycota</taxon>
        <taxon>Glomeromycotina</taxon>
        <taxon>Glomeromycetes</taxon>
        <taxon>Diversisporales</taxon>
        <taxon>Gigasporaceae</taxon>
        <taxon>Racocetra</taxon>
    </lineage>
</organism>
<proteinExistence type="predicted"/>
<protein>
    <submittedName>
        <fullName evidence="1">26463_t:CDS:1</fullName>
    </submittedName>
</protein>
<name>A0ACA9SMH3_9GLOM</name>